<evidence type="ECO:0000313" key="1">
    <source>
        <dbReference type="EMBL" id="WPB83395.1"/>
    </source>
</evidence>
<proteinExistence type="predicted"/>
<dbReference type="Proteomes" id="UP001305521">
    <property type="component" value="Chromosome"/>
</dbReference>
<gene>
    <name evidence="1" type="ORF">R9Z33_14930</name>
</gene>
<evidence type="ECO:0000313" key="2">
    <source>
        <dbReference type="Proteomes" id="UP001305521"/>
    </source>
</evidence>
<dbReference type="RefSeq" id="WP_318647373.1">
    <property type="nucleotide sequence ID" value="NZ_CP137852.1"/>
</dbReference>
<keyword evidence="2" id="KW-1185">Reference proteome</keyword>
<sequence>MTVTTTALPTGALRHEIGVAASALPAVRPSALESAWEAARASAEAGLWGPARLIAFQDGVEIALTDADAACWAEAMARREGLDSLAGLALCLRLLALVEVLGRAKWLRGLFAITAEGAEFHPALLAAAARAPLDATGRFEDGPLRAMLGRSISHVSA</sequence>
<organism evidence="1 2">
    <name type="scientific">Sediminicoccus rosea</name>
    <dbReference type="NCBI Taxonomy" id="1225128"/>
    <lineage>
        <taxon>Bacteria</taxon>
        <taxon>Pseudomonadati</taxon>
        <taxon>Pseudomonadota</taxon>
        <taxon>Alphaproteobacteria</taxon>
        <taxon>Acetobacterales</taxon>
        <taxon>Roseomonadaceae</taxon>
        <taxon>Sediminicoccus</taxon>
    </lineage>
</organism>
<protein>
    <submittedName>
        <fullName evidence="1">Uncharacterized protein</fullName>
    </submittedName>
</protein>
<accession>A0ABZ0PDV8</accession>
<name>A0ABZ0PDV8_9PROT</name>
<dbReference type="EMBL" id="CP137852">
    <property type="protein sequence ID" value="WPB83395.1"/>
    <property type="molecule type" value="Genomic_DNA"/>
</dbReference>
<reference evidence="1 2" key="1">
    <citation type="submission" date="2023-11" db="EMBL/GenBank/DDBJ databases">
        <title>Arctic aerobic anoxygenic photoheterotroph Sediminicoccus rosea KRV36 adapts its photosynthesis to long days of polar summer.</title>
        <authorList>
            <person name="Tomasch J."/>
            <person name="Kopejtka K."/>
            <person name="Bily T."/>
            <person name="Gardiner A.T."/>
            <person name="Gardian Z."/>
            <person name="Shivaramu S."/>
            <person name="Koblizek M."/>
            <person name="Engelhardt F."/>
            <person name="Kaftan D."/>
        </authorList>
    </citation>
    <scope>NUCLEOTIDE SEQUENCE [LARGE SCALE GENOMIC DNA]</scope>
    <source>
        <strain evidence="1 2">R-30</strain>
    </source>
</reference>